<dbReference type="EMBL" id="CP011568">
    <property type="protein sequence ID" value="AKJ68646.1"/>
    <property type="molecule type" value="Genomic_DNA"/>
</dbReference>
<comment type="similarity">
    <text evidence="3">Belongs to the cytochrome b560 family.</text>
</comment>
<dbReference type="AlphaFoldDB" id="A0A0G3EV85"/>
<dbReference type="GO" id="GO:0009055">
    <property type="term" value="F:electron transfer activity"/>
    <property type="evidence" value="ECO:0007669"/>
    <property type="project" value="InterPro"/>
</dbReference>
<keyword evidence="7 12" id="KW-0479">Metal-binding</keyword>
<comment type="cofactor">
    <cofactor evidence="12">
        <name>heme</name>
        <dbReference type="ChEBI" id="CHEBI:30413"/>
    </cofactor>
    <text evidence="12">The heme is bound between the two transmembrane subunits.</text>
</comment>
<evidence type="ECO:0000313" key="14">
    <source>
        <dbReference type="EMBL" id="AKJ68646.1"/>
    </source>
</evidence>
<reference evidence="15" key="1">
    <citation type="submission" date="2015-06" db="EMBL/GenBank/DDBJ databases">
        <authorList>
            <person name="Lim Y.L."/>
            <person name="Ee R."/>
            <person name="Yong D."/>
            <person name="How K.Y."/>
            <person name="Yin W.F."/>
            <person name="Chan K.G."/>
        </authorList>
    </citation>
    <scope>NUCLEOTIDE SEQUENCE [LARGE SCALE GENOMIC DNA]</scope>
    <source>
        <strain evidence="15">DSM 25325</strain>
    </source>
</reference>
<evidence type="ECO:0000256" key="10">
    <source>
        <dbReference type="ARBA" id="ARBA00023136"/>
    </source>
</evidence>
<evidence type="ECO:0000256" key="5">
    <source>
        <dbReference type="ARBA" id="ARBA00022617"/>
    </source>
</evidence>
<dbReference type="PATRIC" id="fig|445709.3.peg.2322"/>
<evidence type="ECO:0000256" key="7">
    <source>
        <dbReference type="ARBA" id="ARBA00022723"/>
    </source>
</evidence>
<dbReference type="Proteomes" id="UP000036700">
    <property type="component" value="Chromosome"/>
</dbReference>
<evidence type="ECO:0000256" key="12">
    <source>
        <dbReference type="PIRSR" id="PIRSR000178-1"/>
    </source>
</evidence>
<dbReference type="InterPro" id="IPR000701">
    <property type="entry name" value="SuccDH_FuR_B_TM-su"/>
</dbReference>
<dbReference type="PIRSF" id="PIRSF000178">
    <property type="entry name" value="SDH_cyt_b560"/>
    <property type="match status" value="1"/>
</dbReference>
<dbReference type="GO" id="GO:0016020">
    <property type="term" value="C:membrane"/>
    <property type="evidence" value="ECO:0007669"/>
    <property type="project" value="UniProtKB-SubCell"/>
</dbReference>
<evidence type="ECO:0000256" key="4">
    <source>
        <dbReference type="ARBA" id="ARBA00020076"/>
    </source>
</evidence>
<evidence type="ECO:0000256" key="11">
    <source>
        <dbReference type="ARBA" id="ARBA00025912"/>
    </source>
</evidence>
<dbReference type="GO" id="GO:0006099">
    <property type="term" value="P:tricarboxylic acid cycle"/>
    <property type="evidence" value="ECO:0007669"/>
    <property type="project" value="InterPro"/>
</dbReference>
<dbReference type="STRING" id="445709.ABW99_10915"/>
<evidence type="ECO:0000256" key="6">
    <source>
        <dbReference type="ARBA" id="ARBA00022692"/>
    </source>
</evidence>
<name>A0A0G3EV85_9BURK</name>
<dbReference type="InterPro" id="IPR039023">
    <property type="entry name" value="SdhC_prok"/>
</dbReference>
<feature type="transmembrane region" description="Helical" evidence="13">
    <location>
        <begin position="65"/>
        <end position="87"/>
    </location>
</feature>
<keyword evidence="6 13" id="KW-0812">Transmembrane</keyword>
<keyword evidence="9 12" id="KW-0408">Iron</keyword>
<comment type="subcellular location">
    <subcellularLocation>
        <location evidence="2">Membrane</location>
    </subcellularLocation>
</comment>
<feature type="binding site" description="axial binding residue" evidence="12">
    <location>
        <position position="72"/>
    </location>
    <ligand>
        <name>heme</name>
        <dbReference type="ChEBI" id="CHEBI:30413"/>
        <note>ligand shared with second transmembrane subunit</note>
    </ligand>
    <ligandPart>
        <name>Fe</name>
        <dbReference type="ChEBI" id="CHEBI:18248"/>
    </ligandPart>
</feature>
<evidence type="ECO:0000256" key="8">
    <source>
        <dbReference type="ARBA" id="ARBA00022989"/>
    </source>
</evidence>
<evidence type="ECO:0000256" key="2">
    <source>
        <dbReference type="ARBA" id="ARBA00004370"/>
    </source>
</evidence>
<evidence type="ECO:0000256" key="9">
    <source>
        <dbReference type="ARBA" id="ARBA00023004"/>
    </source>
</evidence>
<keyword evidence="5 12" id="KW-0349">Heme</keyword>
<keyword evidence="10 13" id="KW-0472">Membrane</keyword>
<gene>
    <name evidence="14" type="ORF">ABW99_10915</name>
</gene>
<feature type="transmembrane region" description="Helical" evidence="13">
    <location>
        <begin position="94"/>
        <end position="114"/>
    </location>
</feature>
<evidence type="ECO:0000256" key="1">
    <source>
        <dbReference type="ARBA" id="ARBA00004050"/>
    </source>
</evidence>
<accession>A0A0G3EV85</accession>
<dbReference type="PANTHER" id="PTHR41910">
    <property type="entry name" value="SUCCINATE DEHYDROGENASE 2 MEMBRANE SUBUNIT SDHC"/>
    <property type="match status" value="1"/>
</dbReference>
<comment type="subunit">
    <text evidence="11">Part of an enzyme complex containing four subunits: a flavoprotein, an iron-sulfur protein, plus two membrane-anchoring proteins, SdhC and SdhD. The complex can form homotrimers.</text>
</comment>
<keyword evidence="15" id="KW-1185">Reference proteome</keyword>
<comment type="function">
    <text evidence="1">Membrane-anchoring subunit of succinate dehydrogenase (SDH).</text>
</comment>
<dbReference type="SUPFAM" id="SSF81343">
    <property type="entry name" value="Fumarate reductase respiratory complex transmembrane subunits"/>
    <property type="match status" value="1"/>
</dbReference>
<dbReference type="KEGG" id="ptx:ABW99_10915"/>
<protein>
    <recommendedName>
        <fullName evidence="4">Succinate dehydrogenase cytochrome b556 subunit</fullName>
    </recommendedName>
</protein>
<proteinExistence type="inferred from homology"/>
<organism evidence="14 15">
    <name type="scientific">Pandoraea thiooxydans</name>
    <dbReference type="NCBI Taxonomy" id="445709"/>
    <lineage>
        <taxon>Bacteria</taxon>
        <taxon>Pseudomonadati</taxon>
        <taxon>Pseudomonadota</taxon>
        <taxon>Betaproteobacteria</taxon>
        <taxon>Burkholderiales</taxon>
        <taxon>Burkholderiaceae</taxon>
        <taxon>Pandoraea</taxon>
    </lineage>
</organism>
<keyword evidence="8 13" id="KW-1133">Transmembrane helix</keyword>
<dbReference type="InterPro" id="IPR034804">
    <property type="entry name" value="SQR/QFR_C/D"/>
</dbReference>
<evidence type="ECO:0000313" key="15">
    <source>
        <dbReference type="Proteomes" id="UP000036700"/>
    </source>
</evidence>
<dbReference type="PANTHER" id="PTHR41910:SF1">
    <property type="entry name" value="SUCCINATE DEHYDROGENASE HYDROPHOBIC MEMBRANE ANCHOR SUBUNIT"/>
    <property type="match status" value="1"/>
</dbReference>
<dbReference type="Gene3D" id="1.20.1300.10">
    <property type="entry name" value="Fumarate reductase/succinate dehydrogenase, transmembrane subunit"/>
    <property type="match status" value="1"/>
</dbReference>
<dbReference type="InterPro" id="IPR014314">
    <property type="entry name" value="Succ_DH_cytb556"/>
</dbReference>
<sequence>MRTHHLQRPSSWWMYLIHRVSGLALALFLPLHFLVLGQALAGAAPLQTVLDLTRAPLVRTLEWAVVVALAAHLAAGLRVLCIEFFAWHALQKTLSTIAIAFTALFGLAYLLALIR</sequence>
<evidence type="ECO:0000256" key="13">
    <source>
        <dbReference type="SAM" id="Phobius"/>
    </source>
</evidence>
<dbReference type="Pfam" id="PF01127">
    <property type="entry name" value="Sdh_cyt"/>
    <property type="match status" value="1"/>
</dbReference>
<evidence type="ECO:0000256" key="3">
    <source>
        <dbReference type="ARBA" id="ARBA00007244"/>
    </source>
</evidence>
<dbReference type="GO" id="GO:0046872">
    <property type="term" value="F:metal ion binding"/>
    <property type="evidence" value="ECO:0007669"/>
    <property type="project" value="UniProtKB-KW"/>
</dbReference>